<dbReference type="Proteomes" id="UP000824533">
    <property type="component" value="Linkage Group LG12"/>
</dbReference>
<comment type="caution">
    <text evidence="1">The sequence shown here is derived from an EMBL/GenBank/DDBJ whole genome shotgun (WGS) entry which is preliminary data.</text>
</comment>
<proteinExistence type="predicted"/>
<protein>
    <submittedName>
        <fullName evidence="1">Uncharacterized protein</fullName>
    </submittedName>
</protein>
<reference evidence="1 2" key="1">
    <citation type="journal article" date="2021" name="Front. Genet.">
        <title>Chromosome-Level Genome Assembly Reveals Significant Gene Expansion in the Toll and IMD Signaling Pathways of Dendrolimus kikuchii.</title>
        <authorList>
            <person name="Zhou J."/>
            <person name="Wu P."/>
            <person name="Xiong Z."/>
            <person name="Liu N."/>
            <person name="Zhao N."/>
            <person name="Ji M."/>
            <person name="Qiu Y."/>
            <person name="Yang B."/>
        </authorList>
    </citation>
    <scope>NUCLEOTIDE SEQUENCE [LARGE SCALE GENOMIC DNA]</scope>
    <source>
        <strain evidence="1">Ann1</strain>
    </source>
</reference>
<gene>
    <name evidence="1" type="ORF">K1T71_006992</name>
</gene>
<sequence>MPPLYFFQFFLFSLCVHIFTLFTYVAYYSDKLSSSCFSDFGKEYDYIIVGAGTAGSVIAHRLSTETNYTFIVLEAGGSSHPLYEIPVVGPFLQRSLYDWQYETVSQEGACLAMVDRKCRLPRGKIIGGSSKLNNMIHVRGNITHYSHWFHGKYSETYIKKQFTFIENELLYLNGIKYQSDLSKSILQAVNELGFENIKSEFKIGFSESTLSQRAGKRWSTSDNLKTTKKILTHALVEKILFNGNTAVGVNVDILGKSQQIYAKKGVILTAGAFNTPKILQLSGIGPEKLLKSLNIPLVKNLPVGRNLQDHVATGVDLVLFNNSVSIESFDMINPFNLYKYFFEGVGPLTTPGCEVLGFVSTKDREIPDLQYLVLPVGLASDRGSLLKNSINIKNDVWENYFIKSFDKSVATILPVVLHPHSKGFVFINSTDPKVPPIIDPKYLSDGEDIEILINGLLLSKKIIETEAMRKLGAYLNPNKFPGCEHLDFFSNLYLECYVKHLTLASYHPIGTCSMGLPHSKNTVVDASFKILGVERLFVADASVMPTLPSGNINAAVAMMASIFFDANIGTKFGKIVAPVCFKLDLLFEYIYKICIINS</sequence>
<name>A0ACC1D086_9NEOP</name>
<dbReference type="EMBL" id="CM034398">
    <property type="protein sequence ID" value="KAJ0176983.1"/>
    <property type="molecule type" value="Genomic_DNA"/>
</dbReference>
<evidence type="ECO:0000313" key="2">
    <source>
        <dbReference type="Proteomes" id="UP000824533"/>
    </source>
</evidence>
<accession>A0ACC1D086</accession>
<evidence type="ECO:0000313" key="1">
    <source>
        <dbReference type="EMBL" id="KAJ0176983.1"/>
    </source>
</evidence>
<organism evidence="1 2">
    <name type="scientific">Dendrolimus kikuchii</name>
    <dbReference type="NCBI Taxonomy" id="765133"/>
    <lineage>
        <taxon>Eukaryota</taxon>
        <taxon>Metazoa</taxon>
        <taxon>Ecdysozoa</taxon>
        <taxon>Arthropoda</taxon>
        <taxon>Hexapoda</taxon>
        <taxon>Insecta</taxon>
        <taxon>Pterygota</taxon>
        <taxon>Neoptera</taxon>
        <taxon>Endopterygota</taxon>
        <taxon>Lepidoptera</taxon>
        <taxon>Glossata</taxon>
        <taxon>Ditrysia</taxon>
        <taxon>Bombycoidea</taxon>
        <taxon>Lasiocampidae</taxon>
        <taxon>Dendrolimus</taxon>
    </lineage>
</organism>
<keyword evidence="2" id="KW-1185">Reference proteome</keyword>